<comment type="caution">
    <text evidence="3">The sequence shown here is derived from an EMBL/GenBank/DDBJ whole genome shotgun (WGS) entry which is preliminary data.</text>
</comment>
<dbReference type="Proteomes" id="UP000265955">
    <property type="component" value="Unassembled WGS sequence"/>
</dbReference>
<evidence type="ECO:0000259" key="2">
    <source>
        <dbReference type="Pfam" id="PF12804"/>
    </source>
</evidence>
<evidence type="ECO:0000313" key="3">
    <source>
        <dbReference type="EMBL" id="RJG00143.1"/>
    </source>
</evidence>
<dbReference type="InterPro" id="IPR029044">
    <property type="entry name" value="Nucleotide-diphossugar_trans"/>
</dbReference>
<dbReference type="PANTHER" id="PTHR43777:SF1">
    <property type="entry name" value="MOLYBDENUM COFACTOR CYTIDYLYLTRANSFERASE"/>
    <property type="match status" value="1"/>
</dbReference>
<dbReference type="SUPFAM" id="SSF53448">
    <property type="entry name" value="Nucleotide-diphospho-sugar transferases"/>
    <property type="match status" value="1"/>
</dbReference>
<dbReference type="EMBL" id="QYUO01000001">
    <property type="protein sequence ID" value="RJG00143.1"/>
    <property type="molecule type" value="Genomic_DNA"/>
</dbReference>
<dbReference type="GO" id="GO:0016779">
    <property type="term" value="F:nucleotidyltransferase activity"/>
    <property type="evidence" value="ECO:0007669"/>
    <property type="project" value="UniProtKB-ARBA"/>
</dbReference>
<sequence length="196" mass="20590">MRTIGILLAAGSGRRFDPSGEKDKLQQVLADGTTVAVAAARHLLAAMPSVTAVVRADNIQLATQLKDAGCDVTLCEAAVQGMAVSLVHALSETRESAGWVIALADMPFVQPATIQALAATLDAGAGIAVPTQNGRRGNPVAFSRIHLDELLSLRGDEGARRLLQRHPVIEIETSDPGIVRDIDTLEDLDASIRNGV</sequence>
<dbReference type="Gene3D" id="3.90.550.10">
    <property type="entry name" value="Spore Coat Polysaccharide Biosynthesis Protein SpsA, Chain A"/>
    <property type="match status" value="1"/>
</dbReference>
<keyword evidence="4" id="KW-1185">Reference proteome</keyword>
<evidence type="ECO:0000313" key="4">
    <source>
        <dbReference type="Proteomes" id="UP000265955"/>
    </source>
</evidence>
<name>A0A3A3FVB6_9BURK</name>
<dbReference type="InterPro" id="IPR025877">
    <property type="entry name" value="MobA-like_NTP_Trfase"/>
</dbReference>
<feature type="domain" description="MobA-like NTP transferase" evidence="2">
    <location>
        <begin position="5"/>
        <end position="166"/>
    </location>
</feature>
<keyword evidence="3" id="KW-0808">Transferase</keyword>
<dbReference type="OrthoDB" id="5298793at2"/>
<keyword evidence="1" id="KW-0460">Magnesium</keyword>
<accession>A0A3A3FVB6</accession>
<evidence type="ECO:0000256" key="1">
    <source>
        <dbReference type="ARBA" id="ARBA00022842"/>
    </source>
</evidence>
<dbReference type="AlphaFoldDB" id="A0A3A3FVB6"/>
<proteinExistence type="predicted"/>
<protein>
    <submittedName>
        <fullName evidence="3">Nucleotidyltransferase family protein</fullName>
    </submittedName>
</protein>
<gene>
    <name evidence="3" type="ORF">D3871_14735</name>
</gene>
<reference evidence="4" key="1">
    <citation type="submission" date="2018-09" db="EMBL/GenBank/DDBJ databases">
        <authorList>
            <person name="Zhu H."/>
        </authorList>
    </citation>
    <scope>NUCLEOTIDE SEQUENCE [LARGE SCALE GENOMIC DNA]</scope>
    <source>
        <strain evidence="4">K1R23-30</strain>
    </source>
</reference>
<organism evidence="3 4">
    <name type="scientific">Noviherbaspirillum saxi</name>
    <dbReference type="NCBI Taxonomy" id="2320863"/>
    <lineage>
        <taxon>Bacteria</taxon>
        <taxon>Pseudomonadati</taxon>
        <taxon>Pseudomonadota</taxon>
        <taxon>Betaproteobacteria</taxon>
        <taxon>Burkholderiales</taxon>
        <taxon>Oxalobacteraceae</taxon>
        <taxon>Noviherbaspirillum</taxon>
    </lineage>
</organism>
<dbReference type="PANTHER" id="PTHR43777">
    <property type="entry name" value="MOLYBDENUM COFACTOR CYTIDYLYLTRANSFERASE"/>
    <property type="match status" value="1"/>
</dbReference>
<dbReference type="Pfam" id="PF12804">
    <property type="entry name" value="NTP_transf_3"/>
    <property type="match status" value="1"/>
</dbReference>
<dbReference type="CDD" id="cd04182">
    <property type="entry name" value="GT_2_like_f"/>
    <property type="match status" value="1"/>
</dbReference>